<evidence type="ECO:0000256" key="1">
    <source>
        <dbReference type="SAM" id="MobiDB-lite"/>
    </source>
</evidence>
<protein>
    <submittedName>
        <fullName evidence="2">Uncharacterized protein</fullName>
    </submittedName>
</protein>
<accession>A0A4Z2EJV9</accession>
<dbReference type="Proteomes" id="UP000314294">
    <property type="component" value="Unassembled WGS sequence"/>
</dbReference>
<gene>
    <name evidence="2" type="ORF">EYF80_060635</name>
</gene>
<comment type="caution">
    <text evidence="2">The sequence shown here is derived from an EMBL/GenBank/DDBJ whole genome shotgun (WGS) entry which is preliminary data.</text>
</comment>
<evidence type="ECO:0000313" key="2">
    <source>
        <dbReference type="EMBL" id="TNN29217.1"/>
    </source>
</evidence>
<feature type="region of interest" description="Disordered" evidence="1">
    <location>
        <begin position="1"/>
        <end position="75"/>
    </location>
</feature>
<evidence type="ECO:0000313" key="3">
    <source>
        <dbReference type="Proteomes" id="UP000314294"/>
    </source>
</evidence>
<dbReference type="AlphaFoldDB" id="A0A4Z2EJV9"/>
<proteinExistence type="predicted"/>
<reference evidence="2 3" key="1">
    <citation type="submission" date="2019-03" db="EMBL/GenBank/DDBJ databases">
        <title>First draft genome of Liparis tanakae, snailfish: a comprehensive survey of snailfish specific genes.</title>
        <authorList>
            <person name="Kim W."/>
            <person name="Song I."/>
            <person name="Jeong J.-H."/>
            <person name="Kim D."/>
            <person name="Kim S."/>
            <person name="Ryu S."/>
            <person name="Song J.Y."/>
            <person name="Lee S.K."/>
        </authorList>
    </citation>
    <scope>NUCLEOTIDE SEQUENCE [LARGE SCALE GENOMIC DNA]</scope>
    <source>
        <tissue evidence="2">Muscle</tissue>
    </source>
</reference>
<dbReference type="EMBL" id="SRLO01005920">
    <property type="protein sequence ID" value="TNN29217.1"/>
    <property type="molecule type" value="Genomic_DNA"/>
</dbReference>
<sequence>MSAASGGGGAERKNCQTATQTAESALKIHSPGEEREEINESVGRPPATVPTASPETNEEDEEDEEDDEEDAVFSK</sequence>
<name>A0A4Z2EJV9_9TELE</name>
<organism evidence="2 3">
    <name type="scientific">Liparis tanakae</name>
    <name type="common">Tanaka's snailfish</name>
    <dbReference type="NCBI Taxonomy" id="230148"/>
    <lineage>
        <taxon>Eukaryota</taxon>
        <taxon>Metazoa</taxon>
        <taxon>Chordata</taxon>
        <taxon>Craniata</taxon>
        <taxon>Vertebrata</taxon>
        <taxon>Euteleostomi</taxon>
        <taxon>Actinopterygii</taxon>
        <taxon>Neopterygii</taxon>
        <taxon>Teleostei</taxon>
        <taxon>Neoteleostei</taxon>
        <taxon>Acanthomorphata</taxon>
        <taxon>Eupercaria</taxon>
        <taxon>Perciformes</taxon>
        <taxon>Cottioidei</taxon>
        <taxon>Cottales</taxon>
        <taxon>Liparidae</taxon>
        <taxon>Liparis</taxon>
    </lineage>
</organism>
<feature type="compositionally biased region" description="Acidic residues" evidence="1">
    <location>
        <begin position="56"/>
        <end position="75"/>
    </location>
</feature>
<keyword evidence="3" id="KW-1185">Reference proteome</keyword>